<dbReference type="PANTHER" id="PTHR32063:SF0">
    <property type="entry name" value="SWARMING MOTILITY PROTEIN SWRC"/>
    <property type="match status" value="1"/>
</dbReference>
<dbReference type="InterPro" id="IPR001036">
    <property type="entry name" value="Acrflvin-R"/>
</dbReference>
<protein>
    <submittedName>
        <fullName evidence="2">Efflux RND transporter permease subunit</fullName>
    </submittedName>
</protein>
<feature type="transmembrane region" description="Helical" evidence="1">
    <location>
        <begin position="955"/>
        <end position="982"/>
    </location>
</feature>
<evidence type="ECO:0000256" key="1">
    <source>
        <dbReference type="SAM" id="Phobius"/>
    </source>
</evidence>
<keyword evidence="3" id="KW-1185">Reference proteome</keyword>
<dbReference type="SUPFAM" id="SSF82714">
    <property type="entry name" value="Multidrug efflux transporter AcrB TolC docking domain, DN and DC subdomains"/>
    <property type="match status" value="1"/>
</dbReference>
<keyword evidence="1" id="KW-0472">Membrane</keyword>
<dbReference type="OrthoDB" id="9757876at2"/>
<feature type="transmembrane region" description="Helical" evidence="1">
    <location>
        <begin position="509"/>
        <end position="529"/>
    </location>
</feature>
<dbReference type="PRINTS" id="PR00702">
    <property type="entry name" value="ACRIFLAVINRP"/>
</dbReference>
<dbReference type="EMBL" id="QYTU02000001">
    <property type="protein sequence ID" value="RWR15011.1"/>
    <property type="molecule type" value="Genomic_DNA"/>
</dbReference>
<comment type="caution">
    <text evidence="2">The sequence shown here is derived from an EMBL/GenBank/DDBJ whole genome shotgun (WGS) entry which is preliminary data.</text>
</comment>
<feature type="transmembrane region" description="Helical" evidence="1">
    <location>
        <begin position="452"/>
        <end position="478"/>
    </location>
</feature>
<dbReference type="SUPFAM" id="SSF82693">
    <property type="entry name" value="Multidrug efflux transporter AcrB pore domain, PN1, PN2, PC1 and PC2 subdomains"/>
    <property type="match status" value="2"/>
</dbReference>
<dbReference type="GO" id="GO:0042910">
    <property type="term" value="F:xenobiotic transmembrane transporter activity"/>
    <property type="evidence" value="ECO:0007669"/>
    <property type="project" value="TreeGrafter"/>
</dbReference>
<feature type="transmembrane region" description="Helical" evidence="1">
    <location>
        <begin position="354"/>
        <end position="372"/>
    </location>
</feature>
<dbReference type="Gene3D" id="1.20.1640.10">
    <property type="entry name" value="Multidrug efflux transporter AcrB transmembrane domain"/>
    <property type="match status" value="2"/>
</dbReference>
<feature type="transmembrane region" description="Helical" evidence="1">
    <location>
        <begin position="827"/>
        <end position="846"/>
    </location>
</feature>
<feature type="transmembrane region" description="Helical" evidence="1">
    <location>
        <begin position="879"/>
        <end position="903"/>
    </location>
</feature>
<proteinExistence type="predicted"/>
<dbReference type="Gene3D" id="3.30.70.1430">
    <property type="entry name" value="Multidrug efflux transporter AcrB pore domain"/>
    <property type="match status" value="2"/>
</dbReference>
<dbReference type="GeneID" id="56389793"/>
<dbReference type="Gene3D" id="3.30.70.1320">
    <property type="entry name" value="Multidrug efflux transporter AcrB pore domain like"/>
    <property type="match status" value="1"/>
</dbReference>
<gene>
    <name evidence="2" type="ORF">D4N35_000225</name>
</gene>
<feature type="transmembrane region" description="Helical" evidence="1">
    <location>
        <begin position="924"/>
        <end position="943"/>
    </location>
</feature>
<evidence type="ECO:0000313" key="2">
    <source>
        <dbReference type="EMBL" id="RWR15011.1"/>
    </source>
</evidence>
<dbReference type="Pfam" id="PF00873">
    <property type="entry name" value="ACR_tran"/>
    <property type="match status" value="1"/>
</dbReference>
<evidence type="ECO:0000313" key="3">
    <source>
        <dbReference type="Proteomes" id="UP000273811"/>
    </source>
</evidence>
<accession>A0A443J2Z2</accession>
<organism evidence="2 3">
    <name type="scientific">Siminovitchia fortis</name>
    <dbReference type="NCBI Taxonomy" id="254758"/>
    <lineage>
        <taxon>Bacteria</taxon>
        <taxon>Bacillati</taxon>
        <taxon>Bacillota</taxon>
        <taxon>Bacilli</taxon>
        <taxon>Bacillales</taxon>
        <taxon>Bacillaceae</taxon>
        <taxon>Siminovitchia</taxon>
    </lineage>
</organism>
<dbReference type="PANTHER" id="PTHR32063">
    <property type="match status" value="1"/>
</dbReference>
<dbReference type="RefSeq" id="WP_120068139.1">
    <property type="nucleotide sequence ID" value="NZ_CP126113.1"/>
</dbReference>
<reference evidence="2" key="1">
    <citation type="submission" date="2018-12" db="EMBL/GenBank/DDBJ databases">
        <authorList>
            <person name="Sun L."/>
            <person name="Chen Z."/>
        </authorList>
    </citation>
    <scope>NUCLEOTIDE SEQUENCE [LARGE SCALE GENOMIC DNA]</scope>
    <source>
        <strain evidence="2">DSM 16012</strain>
    </source>
</reference>
<dbReference type="SUPFAM" id="SSF82866">
    <property type="entry name" value="Multidrug efflux transporter AcrB transmembrane domain"/>
    <property type="match status" value="2"/>
</dbReference>
<keyword evidence="1" id="KW-1133">Transmembrane helix</keyword>
<dbReference type="AlphaFoldDB" id="A0A443J2Z2"/>
<dbReference type="Gene3D" id="3.30.70.1440">
    <property type="entry name" value="Multidrug efflux transporter AcrB pore domain"/>
    <property type="match status" value="1"/>
</dbReference>
<feature type="transmembrane region" description="Helical" evidence="1">
    <location>
        <begin position="328"/>
        <end position="347"/>
    </location>
</feature>
<sequence length="1000" mass="109089">MIWFTNWALRNRAAVILLIVLTLGLGTLSYFTLPKEFLPAANNPAVTVIVMGQGTDADTMAEQVTKPIEKAVGSVKGKKDVFSTSADGYSSIDITLDPSMDMKEAKTQVQEALTGVELPEGYSKPIVSQLNIDMIPLWQVGLSFPKGANRDEMEKVENEIIPMFQGLSGVSDVLVYGKQQTQVNITLDQKKMSDFNIPIQALMGLLQGKNLAVAVGEETVGDRKANLKVIGQIEGIKELENMQIAAETRLKDIAKVSISDSSETFFTRVNGEEAVALLLHKESNANAVSVGKKVNQTMEKVNKEFGPLIEASMLVSFSEFITNSVDSMMQAVLLGALFATIVIFVFLRHIRMTLITIVSIPLSLGLTLFLLSQSGITLNILTIGAVAVAVGRLVDDSIVVIENIFRKVQNGNFSKEVIVGSTKEVAAAITSSTLTTVAVFLPMGLVKSLEELLLPFALTITYALLSSLLVALVVVPLMSSRMLKQGKMPVYKKPKRYMKILDWSLRHKWVPLLLSLFIFIGAVGMYAVMPKGAADASDNDVSISVVYPDAVPFSKVKDEAFEFESFLTEQPEVKEVITFLGSNPEDAQFSQVNSQNQGSFHVVMKEDASTEKVMKKIEKQKEKYPEADFDIMMVSMVNFSDSTITLDVVGNDASKLIEASKQVMDEVKGIDGVEKVTSNQNELKTVYDININQKKANTEEVAGQVQMLLNPFPIGMIKVEGKDTPVMLDSSIHPKSEKELKDISVMTGEKPVKLSSIAKIERAEKPTSVLRKDGKEYVRVSVEADPKNLSKIASEVNMKAGKLSLPDGISLEYGGAASAQSEQFMELFQLMAVSIGLVYLIMVLTFKTLRAPLVILFTLPLALIGAILGLLVSRTPIDIGAMIGALMLIGIVVTNAIVLLDRVRQNEKTMPIREALLEAGATRFRPIIMTALATIFAMIPLLMGKEEMGSLVSKGLAVVVIGGLSVATLLTLVIIPVVYELFHFKKAKKQRLAKESDIAM</sequence>
<dbReference type="Gene3D" id="3.30.2090.10">
    <property type="entry name" value="Multidrug efflux transporter AcrB TolC docking domain, DN and DC subdomains"/>
    <property type="match status" value="2"/>
</dbReference>
<dbReference type="GO" id="GO:0005886">
    <property type="term" value="C:plasma membrane"/>
    <property type="evidence" value="ECO:0007669"/>
    <property type="project" value="TreeGrafter"/>
</dbReference>
<feature type="transmembrane region" description="Helical" evidence="1">
    <location>
        <begin position="853"/>
        <end position="873"/>
    </location>
</feature>
<keyword evidence="1" id="KW-0812">Transmembrane</keyword>
<feature type="transmembrane region" description="Helical" evidence="1">
    <location>
        <begin position="378"/>
        <end position="405"/>
    </location>
</feature>
<dbReference type="Proteomes" id="UP000273811">
    <property type="component" value="Unassembled WGS sequence"/>
</dbReference>
<name>A0A443J2Z2_9BACI</name>
<feature type="transmembrane region" description="Helical" evidence="1">
    <location>
        <begin position="425"/>
        <end position="446"/>
    </location>
</feature>
<dbReference type="InterPro" id="IPR027463">
    <property type="entry name" value="AcrB_DN_DC_subdom"/>
</dbReference>